<evidence type="ECO:0000256" key="3">
    <source>
        <dbReference type="ARBA" id="ARBA00022707"/>
    </source>
</evidence>
<proteinExistence type="inferred from homology"/>
<dbReference type="EMBL" id="VXAW01008772">
    <property type="protein sequence ID" value="NXM04866.1"/>
    <property type="molecule type" value="Genomic_DNA"/>
</dbReference>
<evidence type="ECO:0000256" key="1">
    <source>
        <dbReference type="ARBA" id="ARBA00010603"/>
    </source>
</evidence>
<dbReference type="Pfam" id="PF09742">
    <property type="entry name" value="Dymeclin"/>
    <property type="match status" value="1"/>
</dbReference>
<evidence type="ECO:0000313" key="5">
    <source>
        <dbReference type="EMBL" id="NXM04866.1"/>
    </source>
</evidence>
<keyword evidence="3" id="KW-0519">Myristate</keyword>
<dbReference type="GO" id="GO:0005794">
    <property type="term" value="C:Golgi apparatus"/>
    <property type="evidence" value="ECO:0007669"/>
    <property type="project" value="TreeGrafter"/>
</dbReference>
<dbReference type="InterPro" id="IPR019142">
    <property type="entry name" value="Dymeclin"/>
</dbReference>
<accession>A0A7L0XNV1</accession>
<dbReference type="Proteomes" id="UP000537779">
    <property type="component" value="Unassembled WGS sequence"/>
</dbReference>
<dbReference type="AlphaFoldDB" id="A0A7L0XNV1"/>
<evidence type="ECO:0000313" key="6">
    <source>
        <dbReference type="Proteomes" id="UP000537779"/>
    </source>
</evidence>
<sequence length="672" mass="76253">MGANSSSISELPENEYLKKLSGAEPISENDPFWNQLLSFSFTTPTNSADLKLLEEATISVCKSLVEKNPRTGNLGSLIKVFLSRTKELKISAECQNHLFIWQAHNALFIICCLLKVFISRMSEEELQLHLTYEEKAGAGPSSYGVECEDLIEELLCCLIQLIVEIPLLDITYSISLEAVTTLIVFLSCQLFHKEILRESIIHRYLMRGRCLPYTSRLVKTLLYNFIRQERSPPPGAHVFQQQTDGGGLLYGIASGVATGLWTVFTLGGVGSKASPQLEQCSPLASQSLLLLLVLANLTDAPDMPNPYRQAIMSFKNTQDNTAFSSSSPHAFQINFNSLYTALCEQQKSDQATLLLYMLLHQNSNVRTYVLARTDIENLVLPILEILYHVEERNSHHVYMALIILLILTEDDGFNRSIHEVILKNITWYAERVLTEISLGSLLILVVIRTIQYNMTRTRDKYLHTNCLAALANMSAQFRSLHQYAAQRIISLFSLLSKKHNKVLEQATQSLRGSLGSSDSPCPDYAQDLNVIEEVIRMMLEIINSCLTNSLHHNPNLVYALLYKRDLFEQFRTHPSFQDIMQNIDLVISFFSSRLEQAGAELSVERVLEIIKQGAVALPKDRLRKFPELKFKYVEEEQPEEFFIPYVWSLVYNSAVALYWNPHDIQLFTMDSG</sequence>
<feature type="non-terminal residue" evidence="5">
    <location>
        <position position="672"/>
    </location>
</feature>
<reference evidence="5 6" key="1">
    <citation type="submission" date="2019-09" db="EMBL/GenBank/DDBJ databases">
        <title>Bird 10,000 Genomes (B10K) Project - Family phase.</title>
        <authorList>
            <person name="Zhang G."/>
        </authorList>
    </citation>
    <scope>NUCLEOTIDE SEQUENCE [LARGE SCALE GENOMIC DNA]</scope>
    <source>
        <strain evidence="5">B10K-DU-001-37</strain>
        <tissue evidence="5">Muscle</tissue>
    </source>
</reference>
<dbReference type="PANTHER" id="PTHR12895">
    <property type="entry name" value="DYMECLIN"/>
    <property type="match status" value="1"/>
</dbReference>
<keyword evidence="6" id="KW-1185">Reference proteome</keyword>
<dbReference type="GO" id="GO:0007030">
    <property type="term" value="P:Golgi organization"/>
    <property type="evidence" value="ECO:0007669"/>
    <property type="project" value="TreeGrafter"/>
</dbReference>
<gene>
    <name evidence="5" type="primary">Dym</name>
    <name evidence="5" type="ORF">TYRSAV_R04141</name>
</gene>
<name>A0A7L0XNV1_TYRSA</name>
<comment type="caution">
    <text evidence="5">The sequence shown here is derived from an EMBL/GenBank/DDBJ whole genome shotgun (WGS) entry which is preliminary data.</text>
</comment>
<protein>
    <recommendedName>
        <fullName evidence="2">Dymeclin</fullName>
    </recommendedName>
</protein>
<dbReference type="PANTHER" id="PTHR12895:SF9">
    <property type="entry name" value="DYMECLIN"/>
    <property type="match status" value="1"/>
</dbReference>
<evidence type="ECO:0000256" key="2">
    <source>
        <dbReference type="ARBA" id="ARBA00015736"/>
    </source>
</evidence>
<comment type="similarity">
    <text evidence="1">Belongs to the dymeclin family.</text>
</comment>
<feature type="non-terminal residue" evidence="5">
    <location>
        <position position="1"/>
    </location>
</feature>
<evidence type="ECO:0000256" key="4">
    <source>
        <dbReference type="ARBA" id="ARBA00023288"/>
    </source>
</evidence>
<keyword evidence="4" id="KW-0449">Lipoprotein</keyword>
<organism evidence="5 6">
    <name type="scientific">Tyrannus savana</name>
    <name type="common">Fork-tailed flycatcher</name>
    <name type="synonym">Muscivora tyrannus</name>
    <dbReference type="NCBI Taxonomy" id="137541"/>
    <lineage>
        <taxon>Eukaryota</taxon>
        <taxon>Metazoa</taxon>
        <taxon>Chordata</taxon>
        <taxon>Craniata</taxon>
        <taxon>Vertebrata</taxon>
        <taxon>Euteleostomi</taxon>
        <taxon>Archelosauria</taxon>
        <taxon>Archosauria</taxon>
        <taxon>Dinosauria</taxon>
        <taxon>Saurischia</taxon>
        <taxon>Theropoda</taxon>
        <taxon>Coelurosauria</taxon>
        <taxon>Aves</taxon>
        <taxon>Neognathae</taxon>
        <taxon>Neoaves</taxon>
        <taxon>Telluraves</taxon>
        <taxon>Australaves</taxon>
        <taxon>Passeriformes</taxon>
        <taxon>Tyrannidae</taxon>
        <taxon>Tyrannus</taxon>
    </lineage>
</organism>